<evidence type="ECO:0000256" key="1">
    <source>
        <dbReference type="SAM" id="SignalP"/>
    </source>
</evidence>
<organism evidence="2 3">
    <name type="scientific">Paracoccus siganidrum</name>
    <dbReference type="NCBI Taxonomy" id="1276757"/>
    <lineage>
        <taxon>Bacteria</taxon>
        <taxon>Pseudomonadati</taxon>
        <taxon>Pseudomonadota</taxon>
        <taxon>Alphaproteobacteria</taxon>
        <taxon>Rhodobacterales</taxon>
        <taxon>Paracoccaceae</taxon>
        <taxon>Paracoccus</taxon>
    </lineage>
</organism>
<keyword evidence="3" id="KW-1185">Reference proteome</keyword>
<dbReference type="InterPro" id="IPR036182">
    <property type="entry name" value="PCuAC_sf"/>
</dbReference>
<dbReference type="SUPFAM" id="SSF110087">
    <property type="entry name" value="DR1885-like metal-binding protein"/>
    <property type="match status" value="1"/>
</dbReference>
<dbReference type="PANTHER" id="PTHR36302:SF1">
    <property type="entry name" value="COPPER CHAPERONE PCU(A)C"/>
    <property type="match status" value="1"/>
</dbReference>
<reference evidence="3" key="1">
    <citation type="submission" date="2018-09" db="EMBL/GenBank/DDBJ databases">
        <title>Paracoccus onubensis nov. sp. a moderate halophilic bacterium isolated from Gruta de las Maravillas (Aracena, Spain).</title>
        <authorList>
            <person name="Jurado V."/>
            <person name="Gutierrez-Patricio S."/>
            <person name="Gonzalez-Pimentel J.L."/>
            <person name="Miller A.Z."/>
            <person name="Laiz L."/>
            <person name="Saiz-Jimenez C."/>
        </authorList>
    </citation>
    <scope>NUCLEOTIDE SEQUENCE [LARGE SCALE GENOMIC DNA]</scope>
    <source>
        <strain evidence="3">DSM 26381</strain>
    </source>
</reference>
<evidence type="ECO:0000313" key="3">
    <source>
        <dbReference type="Proteomes" id="UP000283587"/>
    </source>
</evidence>
<dbReference type="Proteomes" id="UP000283587">
    <property type="component" value="Unassembled WGS sequence"/>
</dbReference>
<feature type="signal peptide" evidence="1">
    <location>
        <begin position="1"/>
        <end position="36"/>
    </location>
</feature>
<dbReference type="Pfam" id="PF04314">
    <property type="entry name" value="PCuAC"/>
    <property type="match status" value="1"/>
</dbReference>
<evidence type="ECO:0000313" key="2">
    <source>
        <dbReference type="EMBL" id="RJL16611.1"/>
    </source>
</evidence>
<dbReference type="AlphaFoldDB" id="A0A419A7X2"/>
<feature type="chain" id="PRO_5019544693" evidence="1">
    <location>
        <begin position="37"/>
        <end position="186"/>
    </location>
</feature>
<sequence>MRARLRPDRRKIIIMLKRRFLAALAASAAITGAALAHDADSGESWQLGDLTITGPFSRATLPNAPVAGGFMTVTNGGAEDDRLVAAASDAAGHVEIHEMSVEGEVMKMRELPDGLPIPAGETVELRPGGLHLMFMQLRHPLVEGETVDVTLTFEKAGEIELPLAIGPINSRAAGHGEAGDDMHKGH</sequence>
<gene>
    <name evidence="2" type="ORF">D3P05_09170</name>
</gene>
<protein>
    <submittedName>
        <fullName evidence="2">Copper chaperone PCu(A)C</fullName>
    </submittedName>
</protein>
<dbReference type="InterPro" id="IPR007410">
    <property type="entry name" value="LpqE-like"/>
</dbReference>
<dbReference type="Gene3D" id="2.60.40.1890">
    <property type="entry name" value="PCu(A)C copper chaperone"/>
    <property type="match status" value="1"/>
</dbReference>
<name>A0A419A7X2_9RHOB</name>
<dbReference type="EMBL" id="QZEW01000031">
    <property type="protein sequence ID" value="RJL16611.1"/>
    <property type="molecule type" value="Genomic_DNA"/>
</dbReference>
<dbReference type="OrthoDB" id="9796962at2"/>
<dbReference type="InterPro" id="IPR058248">
    <property type="entry name" value="Lxx211020-like"/>
</dbReference>
<accession>A0A419A7X2</accession>
<keyword evidence="1" id="KW-0732">Signal</keyword>
<proteinExistence type="predicted"/>
<comment type="caution">
    <text evidence="2">The sequence shown here is derived from an EMBL/GenBank/DDBJ whole genome shotgun (WGS) entry which is preliminary data.</text>
</comment>
<dbReference type="PANTHER" id="PTHR36302">
    <property type="entry name" value="BLR7088 PROTEIN"/>
    <property type="match status" value="1"/>
</dbReference>